<dbReference type="PANTHER" id="PTHR43280:SF10">
    <property type="entry name" value="REGULATORY PROTEIN POCR"/>
    <property type="match status" value="1"/>
</dbReference>
<dbReference type="PROSITE" id="PS00041">
    <property type="entry name" value="HTH_ARAC_FAMILY_1"/>
    <property type="match status" value="1"/>
</dbReference>
<name>A0A1H0Q6F1_9BACI</name>
<dbReference type="GO" id="GO:0043565">
    <property type="term" value="F:sequence-specific DNA binding"/>
    <property type="evidence" value="ECO:0007669"/>
    <property type="project" value="InterPro"/>
</dbReference>
<accession>A0A1H0Q6F1</accession>
<dbReference type="InterPro" id="IPR009057">
    <property type="entry name" value="Homeodomain-like_sf"/>
</dbReference>
<gene>
    <name evidence="7" type="ORF">SAMN05216565_101627</name>
</gene>
<feature type="domain" description="HTH araC/xylS-type" evidence="5">
    <location>
        <begin position="436"/>
        <end position="534"/>
    </location>
</feature>
<dbReference type="Gene3D" id="1.10.10.60">
    <property type="entry name" value="Homeodomain-like"/>
    <property type="match status" value="2"/>
</dbReference>
<dbReference type="PROSITE" id="PS50110">
    <property type="entry name" value="RESPONSE_REGULATORY"/>
    <property type="match status" value="1"/>
</dbReference>
<organism evidence="7 8">
    <name type="scientific">Litchfieldia salsa</name>
    <dbReference type="NCBI Taxonomy" id="930152"/>
    <lineage>
        <taxon>Bacteria</taxon>
        <taxon>Bacillati</taxon>
        <taxon>Bacillota</taxon>
        <taxon>Bacilli</taxon>
        <taxon>Bacillales</taxon>
        <taxon>Bacillaceae</taxon>
        <taxon>Litchfieldia</taxon>
    </lineage>
</organism>
<keyword evidence="2" id="KW-0238">DNA-binding</keyword>
<evidence type="ECO:0000256" key="3">
    <source>
        <dbReference type="ARBA" id="ARBA00023163"/>
    </source>
</evidence>
<dbReference type="InterPro" id="IPR020449">
    <property type="entry name" value="Tscrpt_reg_AraC-type_HTH"/>
</dbReference>
<dbReference type="PRINTS" id="PR00032">
    <property type="entry name" value="HTHARAC"/>
</dbReference>
<dbReference type="Gene3D" id="3.40.50.2300">
    <property type="match status" value="1"/>
</dbReference>
<evidence type="ECO:0000259" key="5">
    <source>
        <dbReference type="PROSITE" id="PS01124"/>
    </source>
</evidence>
<dbReference type="SMART" id="SM00342">
    <property type="entry name" value="HTH_ARAC"/>
    <property type="match status" value="1"/>
</dbReference>
<dbReference type="CDD" id="cd17536">
    <property type="entry name" value="REC_YesN-like"/>
    <property type="match status" value="1"/>
</dbReference>
<proteinExistence type="predicted"/>
<keyword evidence="3" id="KW-0804">Transcription</keyword>
<feature type="modified residue" description="4-aspartylphosphate" evidence="4">
    <location>
        <position position="55"/>
    </location>
</feature>
<evidence type="ECO:0000259" key="6">
    <source>
        <dbReference type="PROSITE" id="PS50110"/>
    </source>
</evidence>
<dbReference type="InterPro" id="IPR018062">
    <property type="entry name" value="HTH_AraC-typ_CS"/>
</dbReference>
<reference evidence="8" key="1">
    <citation type="submission" date="2016-10" db="EMBL/GenBank/DDBJ databases">
        <authorList>
            <person name="Varghese N."/>
            <person name="Submissions S."/>
        </authorList>
    </citation>
    <scope>NUCLEOTIDE SEQUENCE [LARGE SCALE GENOMIC DNA]</scope>
    <source>
        <strain evidence="8">IBRC-M10078</strain>
    </source>
</reference>
<dbReference type="Pfam" id="PF00072">
    <property type="entry name" value="Response_reg"/>
    <property type="match status" value="1"/>
</dbReference>
<dbReference type="Proteomes" id="UP000199159">
    <property type="component" value="Unassembled WGS sequence"/>
</dbReference>
<keyword evidence="4" id="KW-0597">Phosphoprotein</keyword>
<protein>
    <submittedName>
        <fullName evidence="7">Two-component system, response regulator YesN</fullName>
    </submittedName>
</protein>
<keyword evidence="8" id="KW-1185">Reference proteome</keyword>
<dbReference type="EMBL" id="FNJU01000001">
    <property type="protein sequence ID" value="SDP12987.1"/>
    <property type="molecule type" value="Genomic_DNA"/>
</dbReference>
<dbReference type="SUPFAM" id="SSF46689">
    <property type="entry name" value="Homeodomain-like"/>
    <property type="match status" value="2"/>
</dbReference>
<evidence type="ECO:0000256" key="2">
    <source>
        <dbReference type="ARBA" id="ARBA00023125"/>
    </source>
</evidence>
<sequence length="537" mass="62710">MYKVMLVDDDYPVLELLSETIKWEQLGLKLQSTHENGASALEHALIEMPDILITDIGMPKMNGIELTRRMREINPTIQVSMLTCHNEFEYARQALQLNVQDYLLKDTLNPEDLTAVLIKVKDNLDKENEKKVQEFRLRHIVEQNRESMKRDFLRKTIYQPIYDEDDWYEEAASLGIELRSRAYIPTLCFMQNSRSAKDSFISEDTLVFSIQNVIGEVLREYNNHSVHMTHSIKESFILFPYSSNLKSDCYGAATDCMRKIQKVILNTLNISLSFIIGDVFDSQKSFRVELDHLLQSTNQRFYMEKSSIEKKKPESKVTEGLFSLYDQVSVEIRQLIIERDLKNVTPILTNWTDLFKERGYSSEHVKDWVLKLLLDLKVKLKALQFFGTNYSDEVLHEEILGIDSLDELRCWLNKYFESLLSELIEMGTQSRRKEVIEACKYVSINLEKKITLDEVANQLYLNSSYFSRLFKKEVGETFVEYVTKAKMNRAKELLEQTIDPVGKICERLGYDNQSYFIKVFKSYVGVTPIEFRGERVG</sequence>
<dbReference type="GO" id="GO:0000160">
    <property type="term" value="P:phosphorelay signal transduction system"/>
    <property type="evidence" value="ECO:0007669"/>
    <property type="project" value="InterPro"/>
</dbReference>
<keyword evidence="1" id="KW-0805">Transcription regulation</keyword>
<evidence type="ECO:0000256" key="1">
    <source>
        <dbReference type="ARBA" id="ARBA00023015"/>
    </source>
</evidence>
<dbReference type="InterPro" id="IPR018060">
    <property type="entry name" value="HTH_AraC"/>
</dbReference>
<dbReference type="GO" id="GO:0003700">
    <property type="term" value="F:DNA-binding transcription factor activity"/>
    <property type="evidence" value="ECO:0007669"/>
    <property type="project" value="InterPro"/>
</dbReference>
<dbReference type="AlphaFoldDB" id="A0A1H0Q6F1"/>
<dbReference type="SUPFAM" id="SSF52172">
    <property type="entry name" value="CheY-like"/>
    <property type="match status" value="1"/>
</dbReference>
<feature type="domain" description="Response regulatory" evidence="6">
    <location>
        <begin position="3"/>
        <end position="120"/>
    </location>
</feature>
<dbReference type="RefSeq" id="WP_175490171.1">
    <property type="nucleotide sequence ID" value="NZ_FNJU01000001.1"/>
</dbReference>
<dbReference type="PANTHER" id="PTHR43280">
    <property type="entry name" value="ARAC-FAMILY TRANSCRIPTIONAL REGULATOR"/>
    <property type="match status" value="1"/>
</dbReference>
<dbReference type="SMART" id="SM00448">
    <property type="entry name" value="REC"/>
    <property type="match status" value="1"/>
</dbReference>
<dbReference type="STRING" id="930152.SAMN05216565_101627"/>
<dbReference type="PROSITE" id="PS01124">
    <property type="entry name" value="HTH_ARAC_FAMILY_2"/>
    <property type="match status" value="1"/>
</dbReference>
<dbReference type="Pfam" id="PF12833">
    <property type="entry name" value="HTH_18"/>
    <property type="match status" value="1"/>
</dbReference>
<evidence type="ECO:0000313" key="8">
    <source>
        <dbReference type="Proteomes" id="UP000199159"/>
    </source>
</evidence>
<dbReference type="InterPro" id="IPR001789">
    <property type="entry name" value="Sig_transdc_resp-reg_receiver"/>
</dbReference>
<dbReference type="InterPro" id="IPR011006">
    <property type="entry name" value="CheY-like_superfamily"/>
</dbReference>
<evidence type="ECO:0000256" key="4">
    <source>
        <dbReference type="PROSITE-ProRule" id="PRU00169"/>
    </source>
</evidence>
<evidence type="ECO:0000313" key="7">
    <source>
        <dbReference type="EMBL" id="SDP12987.1"/>
    </source>
</evidence>